<dbReference type="GO" id="GO:0016705">
    <property type="term" value="F:oxidoreductase activity, acting on paired donors, with incorporation or reduction of molecular oxygen"/>
    <property type="evidence" value="ECO:0007669"/>
    <property type="project" value="UniProtKB-ARBA"/>
</dbReference>
<dbReference type="InterPro" id="IPR044861">
    <property type="entry name" value="IPNS-like_FE2OG_OXY"/>
</dbReference>
<dbReference type="InterPro" id="IPR027443">
    <property type="entry name" value="IPNS-like_sf"/>
</dbReference>
<feature type="domain" description="Fe2OG dioxygenase" evidence="7">
    <location>
        <begin position="142"/>
        <end position="246"/>
    </location>
</feature>
<keyword evidence="1 6" id="KW-0479">Metal-binding</keyword>
<keyword evidence="2 6" id="KW-0408">Iron</keyword>
<dbReference type="InterPro" id="IPR005123">
    <property type="entry name" value="Oxoglu/Fe-dep_dioxygenase_dom"/>
</dbReference>
<evidence type="ECO:0000256" key="1">
    <source>
        <dbReference type="ARBA" id="ARBA00022723"/>
    </source>
</evidence>
<dbReference type="AlphaFoldDB" id="A0AAD8L1H3"/>
<keyword evidence="6" id="KW-0560">Oxidoreductase</keyword>
<name>A0AAD8L1H3_TARER</name>
<evidence type="ECO:0000256" key="2">
    <source>
        <dbReference type="ARBA" id="ARBA00023004"/>
    </source>
</evidence>
<evidence type="ECO:0000313" key="9">
    <source>
        <dbReference type="Proteomes" id="UP001229421"/>
    </source>
</evidence>
<dbReference type="EMBL" id="JAUHHV010000003">
    <property type="protein sequence ID" value="KAK1431066.1"/>
    <property type="molecule type" value="Genomic_DNA"/>
</dbReference>
<evidence type="ECO:0000256" key="4">
    <source>
        <dbReference type="ARBA" id="ARBA00074102"/>
    </source>
</evidence>
<dbReference type="PANTHER" id="PTHR47990">
    <property type="entry name" value="2-OXOGLUTARATE (2OG) AND FE(II)-DEPENDENT OXYGENASE SUPERFAMILY PROTEIN-RELATED"/>
    <property type="match status" value="1"/>
</dbReference>
<protein>
    <recommendedName>
        <fullName evidence="4">2-oxoglutarate-dependent dioxygenase DAO</fullName>
    </recommendedName>
    <alternativeName>
        <fullName evidence="5">Protein DIOXYGENASE FOR AUXIN OXIDATION</fullName>
    </alternativeName>
</protein>
<dbReference type="GO" id="GO:0046872">
    <property type="term" value="F:metal ion binding"/>
    <property type="evidence" value="ECO:0007669"/>
    <property type="project" value="UniProtKB-KW"/>
</dbReference>
<reference evidence="8" key="1">
    <citation type="journal article" date="2023" name="bioRxiv">
        <title>Improved chromosome-level genome assembly for marigold (Tagetes erecta).</title>
        <authorList>
            <person name="Jiang F."/>
            <person name="Yuan L."/>
            <person name="Wang S."/>
            <person name="Wang H."/>
            <person name="Xu D."/>
            <person name="Wang A."/>
            <person name="Fan W."/>
        </authorList>
    </citation>
    <scope>NUCLEOTIDE SEQUENCE</scope>
    <source>
        <strain evidence="8">WSJ</strain>
        <tissue evidence="8">Leaf</tissue>
    </source>
</reference>
<comment type="similarity">
    <text evidence="6">Belongs to the iron/ascorbate-dependent oxidoreductase family.</text>
</comment>
<keyword evidence="9" id="KW-1185">Reference proteome</keyword>
<proteinExistence type="inferred from homology"/>
<dbReference type="SUPFAM" id="SSF51197">
    <property type="entry name" value="Clavaminate synthase-like"/>
    <property type="match status" value="1"/>
</dbReference>
<dbReference type="Pfam" id="PF03171">
    <property type="entry name" value="2OG-FeII_Oxy"/>
    <property type="match status" value="1"/>
</dbReference>
<evidence type="ECO:0000256" key="3">
    <source>
        <dbReference type="ARBA" id="ARBA00054658"/>
    </source>
</evidence>
<organism evidence="8 9">
    <name type="scientific">Tagetes erecta</name>
    <name type="common">African marigold</name>
    <dbReference type="NCBI Taxonomy" id="13708"/>
    <lineage>
        <taxon>Eukaryota</taxon>
        <taxon>Viridiplantae</taxon>
        <taxon>Streptophyta</taxon>
        <taxon>Embryophyta</taxon>
        <taxon>Tracheophyta</taxon>
        <taxon>Spermatophyta</taxon>
        <taxon>Magnoliopsida</taxon>
        <taxon>eudicotyledons</taxon>
        <taxon>Gunneridae</taxon>
        <taxon>Pentapetalae</taxon>
        <taxon>asterids</taxon>
        <taxon>campanulids</taxon>
        <taxon>Asterales</taxon>
        <taxon>Asteraceae</taxon>
        <taxon>Asteroideae</taxon>
        <taxon>Heliantheae alliance</taxon>
        <taxon>Tageteae</taxon>
        <taxon>Tagetes</taxon>
    </lineage>
</organism>
<dbReference type="FunFam" id="2.60.120.330:FF:000017">
    <property type="entry name" value="2-oxoglutarate-dependent dioxygenase DAO"/>
    <property type="match status" value="1"/>
</dbReference>
<evidence type="ECO:0000259" key="7">
    <source>
        <dbReference type="PROSITE" id="PS51471"/>
    </source>
</evidence>
<comment type="caution">
    <text evidence="8">The sequence shown here is derived from an EMBL/GenBank/DDBJ whole genome shotgun (WGS) entry which is preliminary data.</text>
</comment>
<dbReference type="Pfam" id="PF14226">
    <property type="entry name" value="DIOX_N"/>
    <property type="match status" value="1"/>
</dbReference>
<dbReference type="Gene3D" id="2.60.120.330">
    <property type="entry name" value="B-lactam Antibiotic, Isopenicillin N Synthase, Chain"/>
    <property type="match status" value="1"/>
</dbReference>
<evidence type="ECO:0000313" key="8">
    <source>
        <dbReference type="EMBL" id="KAK1431066.1"/>
    </source>
</evidence>
<gene>
    <name evidence="8" type="ORF">QVD17_14282</name>
</gene>
<dbReference type="Proteomes" id="UP001229421">
    <property type="component" value="Unassembled WGS sequence"/>
</dbReference>
<comment type="function">
    <text evidence="3">2-oxoglutarate-dependent dioxygenase essential for auxin catabolism and maintenance of auxin homeostasis in reproductive organs. Catalyzes the irreversible oxidation of indole-3-acetic acid (IAA) to the biologically inactive 2-oxoindole-3-acetic acid (OxIAA).</text>
</comment>
<sequence>MTAKKTVPVLDMQKVDGLGVELVKACEDWGCFRILNHGIPAELMAEMKAVTASLFDLPEEIKRRTVNTEPGRGYVGRNALNPFFEGLSIEGISSTNEFCDLLDVSSHQREVICKYVKAIHDLAGNIGRKLMEGSGLDGDLFDGWSCQLRINKYHYCPESVGLIGVDLHSDPSFLTILQDDENVNGLQVVDKLSGEFTPVDHIPGTLVVNIGDIGKIWSNGRYYNVNHRVRCLEPNIRTSIALFILGPTDKKVEAPSELVDSDHPRLYAPIDVKGYRHTRYSARMRTGDALDLFKMTTP</sequence>
<evidence type="ECO:0000256" key="5">
    <source>
        <dbReference type="ARBA" id="ARBA00076740"/>
    </source>
</evidence>
<dbReference type="PROSITE" id="PS51471">
    <property type="entry name" value="FE2OG_OXY"/>
    <property type="match status" value="1"/>
</dbReference>
<evidence type="ECO:0000256" key="6">
    <source>
        <dbReference type="RuleBase" id="RU003682"/>
    </source>
</evidence>
<accession>A0AAD8L1H3</accession>
<dbReference type="InterPro" id="IPR050231">
    <property type="entry name" value="Iron_ascorbate_oxido_reductase"/>
</dbReference>
<dbReference type="InterPro" id="IPR026992">
    <property type="entry name" value="DIOX_N"/>
</dbReference>